<dbReference type="OrthoDB" id="981181at2"/>
<accession>A0A1H7LN02</accession>
<feature type="transmembrane region" description="Helical" evidence="1">
    <location>
        <begin position="16"/>
        <end position="34"/>
    </location>
</feature>
<keyword evidence="3" id="KW-1185">Reference proteome</keyword>
<keyword evidence="1" id="KW-0812">Transmembrane</keyword>
<dbReference type="STRING" id="332977.SAMN05421740_103210"/>
<sequence length="166" mass="18612">MKDYIIQYFTTERQGAVFGFLLSLALLATAWLLWRYPAHSLQRGIAYALLAGGLFLAVATSITIVHNQKRIVQAKTTEVDDERALQRREISRMENVLKTAYIGGLTTFTLFALGGISLLLFAYSPRFKGLGIGLLLFGLMGIGMELFSMKTNRDYLNRIKSINLIN</sequence>
<organism evidence="2 3">
    <name type="scientific">Parapedobacter koreensis</name>
    <dbReference type="NCBI Taxonomy" id="332977"/>
    <lineage>
        <taxon>Bacteria</taxon>
        <taxon>Pseudomonadati</taxon>
        <taxon>Bacteroidota</taxon>
        <taxon>Sphingobacteriia</taxon>
        <taxon>Sphingobacteriales</taxon>
        <taxon>Sphingobacteriaceae</taxon>
        <taxon>Parapedobacter</taxon>
    </lineage>
</organism>
<dbReference type="AlphaFoldDB" id="A0A1H7LN02"/>
<protein>
    <submittedName>
        <fullName evidence="2">Uncharacterized protein</fullName>
    </submittedName>
</protein>
<dbReference type="RefSeq" id="WP_090604660.1">
    <property type="nucleotide sequence ID" value="NZ_FNZR01000003.1"/>
</dbReference>
<evidence type="ECO:0000313" key="3">
    <source>
        <dbReference type="Proteomes" id="UP000198916"/>
    </source>
</evidence>
<proteinExistence type="predicted"/>
<keyword evidence="1" id="KW-0472">Membrane</keyword>
<dbReference type="EMBL" id="FNZR01000003">
    <property type="protein sequence ID" value="SEL00108.1"/>
    <property type="molecule type" value="Genomic_DNA"/>
</dbReference>
<evidence type="ECO:0000313" key="2">
    <source>
        <dbReference type="EMBL" id="SEL00108.1"/>
    </source>
</evidence>
<evidence type="ECO:0000256" key="1">
    <source>
        <dbReference type="SAM" id="Phobius"/>
    </source>
</evidence>
<feature type="transmembrane region" description="Helical" evidence="1">
    <location>
        <begin position="46"/>
        <end position="65"/>
    </location>
</feature>
<gene>
    <name evidence="2" type="ORF">SAMN05421740_103210</name>
</gene>
<keyword evidence="1" id="KW-1133">Transmembrane helix</keyword>
<feature type="transmembrane region" description="Helical" evidence="1">
    <location>
        <begin position="129"/>
        <end position="148"/>
    </location>
</feature>
<name>A0A1H7LN02_9SPHI</name>
<feature type="transmembrane region" description="Helical" evidence="1">
    <location>
        <begin position="100"/>
        <end position="123"/>
    </location>
</feature>
<reference evidence="3" key="1">
    <citation type="submission" date="2016-10" db="EMBL/GenBank/DDBJ databases">
        <authorList>
            <person name="Varghese N."/>
            <person name="Submissions S."/>
        </authorList>
    </citation>
    <scope>NUCLEOTIDE SEQUENCE [LARGE SCALE GENOMIC DNA]</scope>
    <source>
        <strain evidence="3">Jip14</strain>
    </source>
</reference>
<dbReference type="Proteomes" id="UP000198916">
    <property type="component" value="Unassembled WGS sequence"/>
</dbReference>